<keyword evidence="3" id="KW-1185">Reference proteome</keyword>
<gene>
    <name evidence="2" type="ORF">TNCV_4593331</name>
</gene>
<feature type="region of interest" description="Disordered" evidence="1">
    <location>
        <begin position="1"/>
        <end position="20"/>
    </location>
</feature>
<accession>A0A8X6WG98</accession>
<dbReference type="AlphaFoldDB" id="A0A8X6WG98"/>
<evidence type="ECO:0000313" key="3">
    <source>
        <dbReference type="Proteomes" id="UP000887159"/>
    </source>
</evidence>
<reference evidence="2" key="1">
    <citation type="submission" date="2020-08" db="EMBL/GenBank/DDBJ databases">
        <title>Multicomponent nature underlies the extraordinary mechanical properties of spider dragline silk.</title>
        <authorList>
            <person name="Kono N."/>
            <person name="Nakamura H."/>
            <person name="Mori M."/>
            <person name="Yoshida Y."/>
            <person name="Ohtoshi R."/>
            <person name="Malay A.D."/>
            <person name="Moran D.A.P."/>
            <person name="Tomita M."/>
            <person name="Numata K."/>
            <person name="Arakawa K."/>
        </authorList>
    </citation>
    <scope>NUCLEOTIDE SEQUENCE</scope>
</reference>
<organism evidence="2 3">
    <name type="scientific">Trichonephila clavipes</name>
    <name type="common">Golden silk orbweaver</name>
    <name type="synonym">Nephila clavipes</name>
    <dbReference type="NCBI Taxonomy" id="2585209"/>
    <lineage>
        <taxon>Eukaryota</taxon>
        <taxon>Metazoa</taxon>
        <taxon>Ecdysozoa</taxon>
        <taxon>Arthropoda</taxon>
        <taxon>Chelicerata</taxon>
        <taxon>Arachnida</taxon>
        <taxon>Araneae</taxon>
        <taxon>Araneomorphae</taxon>
        <taxon>Entelegynae</taxon>
        <taxon>Araneoidea</taxon>
        <taxon>Nephilidae</taxon>
        <taxon>Trichonephila</taxon>
    </lineage>
</organism>
<sequence length="114" mass="12300">MEVSGSAFTPSTLLGRQEGERATSGLATLAGGPELRVEKLARDLSFEASHLWSIVEVGSRSTQRYLLQPHRAKYRSVFGAALSSILCEIGILKWLLGAGSGKSNFGELSKGEYR</sequence>
<proteinExistence type="predicted"/>
<dbReference type="EMBL" id="BMAU01021418">
    <property type="protein sequence ID" value="GFY33621.1"/>
    <property type="molecule type" value="Genomic_DNA"/>
</dbReference>
<evidence type="ECO:0000313" key="2">
    <source>
        <dbReference type="EMBL" id="GFY33621.1"/>
    </source>
</evidence>
<name>A0A8X6WG98_TRICX</name>
<comment type="caution">
    <text evidence="2">The sequence shown here is derived from an EMBL/GenBank/DDBJ whole genome shotgun (WGS) entry which is preliminary data.</text>
</comment>
<dbReference type="Proteomes" id="UP000887159">
    <property type="component" value="Unassembled WGS sequence"/>
</dbReference>
<evidence type="ECO:0000256" key="1">
    <source>
        <dbReference type="SAM" id="MobiDB-lite"/>
    </source>
</evidence>
<feature type="compositionally biased region" description="Polar residues" evidence="1">
    <location>
        <begin position="1"/>
        <end position="14"/>
    </location>
</feature>
<protein>
    <submittedName>
        <fullName evidence="2">Uncharacterized protein</fullName>
    </submittedName>
</protein>